<sequence length="311" mass="33201">GLRRPPAPPRHRFALLPCLLRRAGLGEGAGRDAGQRGAWTDGLHQQAGGGVRPQPPRLLLGRRLAAAVARRPHPLLQGSPGRRGRARGRPGRRGGAGPARGAGARHPGGAGGVRHPGRRAPGDGGGRRHRHPRHRGGDAGRHRHRRSRPVPAGRRRGRGPGALHRAWSRPARAGRQRVGARQVRRGRGAVRRLRDPARRQLRRAARCGGGRGQDRRHPAGPLPGHRGRPGRGLRPGLRPGAGSARQDQGSGGLPLRGPGRGRRTAGPRPGIAGPLPAAHARRPGRRGRARRALGPRLLRRTARRGPVRRAL</sequence>
<feature type="compositionally biased region" description="Low complexity" evidence="1">
    <location>
        <begin position="57"/>
        <end position="69"/>
    </location>
</feature>
<feature type="non-terminal residue" evidence="2">
    <location>
        <position position="311"/>
    </location>
</feature>
<evidence type="ECO:0000256" key="1">
    <source>
        <dbReference type="SAM" id="MobiDB-lite"/>
    </source>
</evidence>
<organism evidence="2">
    <name type="scientific">uncultured Nocardioides sp</name>
    <dbReference type="NCBI Taxonomy" id="198441"/>
    <lineage>
        <taxon>Bacteria</taxon>
        <taxon>Bacillati</taxon>
        <taxon>Actinomycetota</taxon>
        <taxon>Actinomycetes</taxon>
        <taxon>Propionibacteriales</taxon>
        <taxon>Nocardioidaceae</taxon>
        <taxon>Nocardioides</taxon>
        <taxon>environmental samples</taxon>
    </lineage>
</organism>
<keyword evidence="2" id="KW-0378">Hydrolase</keyword>
<gene>
    <name evidence="2" type="ORF">AVDCRST_MAG32-849</name>
</gene>
<feature type="non-terminal residue" evidence="2">
    <location>
        <position position="1"/>
    </location>
</feature>
<dbReference type="AlphaFoldDB" id="A0A6J4N2U3"/>
<dbReference type="GO" id="GO:0004527">
    <property type="term" value="F:exonuclease activity"/>
    <property type="evidence" value="ECO:0007669"/>
    <property type="project" value="UniProtKB-KW"/>
</dbReference>
<dbReference type="EMBL" id="CADCUM010000035">
    <property type="protein sequence ID" value="CAA9372610.1"/>
    <property type="molecule type" value="Genomic_DNA"/>
</dbReference>
<evidence type="ECO:0000313" key="2">
    <source>
        <dbReference type="EMBL" id="CAA9372610.1"/>
    </source>
</evidence>
<proteinExistence type="predicted"/>
<name>A0A6J4N2U3_9ACTN</name>
<reference evidence="2" key="1">
    <citation type="submission" date="2020-02" db="EMBL/GenBank/DDBJ databases">
        <authorList>
            <person name="Meier V. D."/>
        </authorList>
    </citation>
    <scope>NUCLEOTIDE SEQUENCE</scope>
    <source>
        <strain evidence="2">AVDCRST_MAG32</strain>
    </source>
</reference>
<keyword evidence="2" id="KW-0269">Exonuclease</keyword>
<feature type="compositionally biased region" description="Low complexity" evidence="1">
    <location>
        <begin position="161"/>
        <end position="181"/>
    </location>
</feature>
<feature type="compositionally biased region" description="Low complexity" evidence="1">
    <location>
        <begin position="266"/>
        <end position="278"/>
    </location>
</feature>
<feature type="compositionally biased region" description="Basic residues" evidence="1">
    <location>
        <begin position="279"/>
        <end position="311"/>
    </location>
</feature>
<feature type="compositionally biased region" description="Basic residues" evidence="1">
    <location>
        <begin position="141"/>
        <end position="158"/>
    </location>
</feature>
<feature type="compositionally biased region" description="Gly residues" evidence="1">
    <location>
        <begin position="93"/>
        <end position="114"/>
    </location>
</feature>
<keyword evidence="2" id="KW-0540">Nuclease</keyword>
<accession>A0A6J4N2U3</accession>
<protein>
    <submittedName>
        <fullName evidence="2">DNA polymerase I 5'-3' exonuclease domain</fullName>
    </submittedName>
</protein>
<feature type="compositionally biased region" description="Basic residues" evidence="1">
    <location>
        <begin position="182"/>
        <end position="191"/>
    </location>
</feature>
<feature type="compositionally biased region" description="Low complexity" evidence="1">
    <location>
        <begin position="232"/>
        <end position="242"/>
    </location>
</feature>
<feature type="compositionally biased region" description="Basic residues" evidence="1">
    <location>
        <begin position="82"/>
        <end position="92"/>
    </location>
</feature>
<feature type="region of interest" description="Disordered" evidence="1">
    <location>
        <begin position="26"/>
        <end position="311"/>
    </location>
</feature>